<sequence length="107" mass="10919">MTQQGTTVQPAIPFKRDGGSGAALASSGVGVLIVSLLVIAAVLVIRKRLRIGAPADGGKALLQVLETQRLGPRALVSVIEFKGTQYLLVQSEQGVTCVASVPAGGQP</sequence>
<dbReference type="Proteomes" id="UP001168096">
    <property type="component" value="Unassembled WGS sequence"/>
</dbReference>
<keyword evidence="1" id="KW-0969">Cilium</keyword>
<protein>
    <submittedName>
        <fullName evidence="1">Flagellar biosynthetic protein FliO</fullName>
    </submittedName>
</protein>
<keyword evidence="1" id="KW-0966">Cell projection</keyword>
<gene>
    <name evidence="1" type="ORF">QPK29_032110</name>
</gene>
<name>A0ACC7MMG6_9BURK</name>
<keyword evidence="1" id="KW-0282">Flagellum</keyword>
<comment type="caution">
    <text evidence="1">The sequence shown here is derived from an EMBL/GenBank/DDBJ whole genome shotgun (WGS) entry which is preliminary data.</text>
</comment>
<dbReference type="EMBL" id="JASNRB020000044">
    <property type="protein sequence ID" value="MFJ1472383.1"/>
    <property type="molecule type" value="Genomic_DNA"/>
</dbReference>
<reference evidence="1" key="1">
    <citation type="submission" date="2024-11" db="EMBL/GenBank/DDBJ databases">
        <title>Description of Massilia orientalis sp. nov., isolated from rhizosphere soil of Ageratina adenophora.</title>
        <authorList>
            <person name="Wang Y."/>
        </authorList>
    </citation>
    <scope>NUCLEOTIDE SEQUENCE</scope>
    <source>
        <strain evidence="1">YIM B02787</strain>
    </source>
</reference>
<evidence type="ECO:0000313" key="1">
    <source>
        <dbReference type="EMBL" id="MFJ1472383.1"/>
    </source>
</evidence>
<keyword evidence="2" id="KW-1185">Reference proteome</keyword>
<accession>A0ACC7MMG6</accession>
<organism evidence="1 2">
    <name type="scientific">Massilia orientalis</name>
    <dbReference type="NCBI Taxonomy" id="3050128"/>
    <lineage>
        <taxon>Bacteria</taxon>
        <taxon>Pseudomonadati</taxon>
        <taxon>Pseudomonadota</taxon>
        <taxon>Betaproteobacteria</taxon>
        <taxon>Burkholderiales</taxon>
        <taxon>Oxalobacteraceae</taxon>
        <taxon>Telluria group</taxon>
        <taxon>Massilia</taxon>
    </lineage>
</organism>
<proteinExistence type="predicted"/>
<evidence type="ECO:0000313" key="2">
    <source>
        <dbReference type="Proteomes" id="UP001168096"/>
    </source>
</evidence>